<reference evidence="2" key="1">
    <citation type="submission" date="2023-07" db="EMBL/GenBank/DDBJ databases">
        <title>Murine gut Bacillus species.</title>
        <authorList>
            <person name="Gutman E."/>
            <person name="Hashuel R."/>
            <person name="Litvak Y."/>
        </authorList>
    </citation>
    <scope>NUCLEOTIDE SEQUENCE</scope>
    <source>
        <strain evidence="2">RU293</strain>
    </source>
</reference>
<dbReference type="Pfam" id="PF00712">
    <property type="entry name" value="DNA_pol3_beta"/>
    <property type="match status" value="1"/>
</dbReference>
<dbReference type="GO" id="GO:0008408">
    <property type="term" value="F:3'-5' exonuclease activity"/>
    <property type="evidence" value="ECO:0007669"/>
    <property type="project" value="InterPro"/>
</dbReference>
<dbReference type="EMBL" id="JAUUTW010000053">
    <property type="protein sequence ID" value="MDP1454609.1"/>
    <property type="molecule type" value="Genomic_DNA"/>
</dbReference>
<evidence type="ECO:0000313" key="2">
    <source>
        <dbReference type="EMBL" id="MDP1454609.1"/>
    </source>
</evidence>
<dbReference type="InterPro" id="IPR022634">
    <property type="entry name" value="DNA_polIII_beta_N"/>
</dbReference>
<feature type="domain" description="DNA polymerase III beta sliding clamp N-terminal" evidence="1">
    <location>
        <begin position="1"/>
        <end position="62"/>
    </location>
</feature>
<protein>
    <recommendedName>
        <fullName evidence="1">DNA polymerase III beta sliding clamp N-terminal domain-containing protein</fullName>
    </recommendedName>
</protein>
<dbReference type="GO" id="GO:0009360">
    <property type="term" value="C:DNA polymerase III complex"/>
    <property type="evidence" value="ECO:0007669"/>
    <property type="project" value="InterPro"/>
</dbReference>
<dbReference type="RefSeq" id="WP_305162912.1">
    <property type="nucleotide sequence ID" value="NZ_JAUUTW010000053.1"/>
</dbReference>
<gene>
    <name evidence="2" type="ORF">Q8G36_27240</name>
</gene>
<evidence type="ECO:0000259" key="1">
    <source>
        <dbReference type="Pfam" id="PF00712"/>
    </source>
</evidence>
<sequence>MEFIMNKECFNKAISDVSHAVSIKTPIPILSGIKIVANDDCLTLRGSNSGIVIEKTIPLTIDGVKELEA</sequence>
<comment type="caution">
    <text evidence="2">The sequence shown here is derived from an EMBL/GenBank/DDBJ whole genome shotgun (WGS) entry which is preliminary data.</text>
</comment>
<dbReference type="SUPFAM" id="SSF55979">
    <property type="entry name" value="DNA clamp"/>
    <property type="match status" value="1"/>
</dbReference>
<dbReference type="GO" id="GO:0003887">
    <property type="term" value="F:DNA-directed DNA polymerase activity"/>
    <property type="evidence" value="ECO:0007669"/>
    <property type="project" value="InterPro"/>
</dbReference>
<accession>A0AA90PEU4</accession>
<dbReference type="GO" id="GO:0006260">
    <property type="term" value="P:DNA replication"/>
    <property type="evidence" value="ECO:0007669"/>
    <property type="project" value="InterPro"/>
</dbReference>
<dbReference type="AlphaFoldDB" id="A0AA90PEU4"/>
<dbReference type="InterPro" id="IPR046938">
    <property type="entry name" value="DNA_clamp_sf"/>
</dbReference>
<dbReference type="Proteomes" id="UP001178275">
    <property type="component" value="Unassembled WGS sequence"/>
</dbReference>
<name>A0AA90PEU4_9BACI</name>
<dbReference type="Gene3D" id="3.10.150.10">
    <property type="entry name" value="DNA Polymerase III, subunit A, domain 2"/>
    <property type="match status" value="1"/>
</dbReference>
<dbReference type="GO" id="GO:0003677">
    <property type="term" value="F:DNA binding"/>
    <property type="evidence" value="ECO:0007669"/>
    <property type="project" value="InterPro"/>
</dbReference>
<organism evidence="2 3">
    <name type="scientific">Peribacillus frigoritolerans</name>
    <dbReference type="NCBI Taxonomy" id="450367"/>
    <lineage>
        <taxon>Bacteria</taxon>
        <taxon>Bacillati</taxon>
        <taxon>Bacillota</taxon>
        <taxon>Bacilli</taxon>
        <taxon>Bacillales</taxon>
        <taxon>Bacillaceae</taxon>
        <taxon>Peribacillus</taxon>
    </lineage>
</organism>
<evidence type="ECO:0000313" key="3">
    <source>
        <dbReference type="Proteomes" id="UP001178275"/>
    </source>
</evidence>
<proteinExistence type="predicted"/>